<dbReference type="HOGENOM" id="CLU_739662_0_0_1"/>
<accession>A0A0D2G6U5</accession>
<keyword evidence="3" id="KW-1185">Reference proteome</keyword>
<feature type="compositionally biased region" description="Basic and acidic residues" evidence="1">
    <location>
        <begin position="157"/>
        <end position="170"/>
    </location>
</feature>
<protein>
    <submittedName>
        <fullName evidence="2">Uncharacterized protein</fullName>
    </submittedName>
</protein>
<gene>
    <name evidence="2" type="ORF">Z519_05653</name>
</gene>
<dbReference type="RefSeq" id="XP_016621006.1">
    <property type="nucleotide sequence ID" value="XM_016763393.1"/>
</dbReference>
<proteinExistence type="predicted"/>
<organism evidence="2 3">
    <name type="scientific">Cladophialophora bantiana (strain ATCC 10958 / CBS 173.52 / CDC B-1940 / NIH 8579)</name>
    <name type="common">Xylohypha bantiana</name>
    <dbReference type="NCBI Taxonomy" id="1442370"/>
    <lineage>
        <taxon>Eukaryota</taxon>
        <taxon>Fungi</taxon>
        <taxon>Dikarya</taxon>
        <taxon>Ascomycota</taxon>
        <taxon>Pezizomycotina</taxon>
        <taxon>Eurotiomycetes</taxon>
        <taxon>Chaetothyriomycetidae</taxon>
        <taxon>Chaetothyriales</taxon>
        <taxon>Herpotrichiellaceae</taxon>
        <taxon>Cladophialophora</taxon>
    </lineage>
</organism>
<evidence type="ECO:0000256" key="1">
    <source>
        <dbReference type="SAM" id="MobiDB-lite"/>
    </source>
</evidence>
<feature type="region of interest" description="Disordered" evidence="1">
    <location>
        <begin position="154"/>
        <end position="186"/>
    </location>
</feature>
<evidence type="ECO:0000313" key="3">
    <source>
        <dbReference type="Proteomes" id="UP000053789"/>
    </source>
</evidence>
<dbReference type="Proteomes" id="UP000053789">
    <property type="component" value="Unassembled WGS sequence"/>
</dbReference>
<dbReference type="EMBL" id="KN846986">
    <property type="protein sequence ID" value="KIW94337.1"/>
    <property type="molecule type" value="Genomic_DNA"/>
</dbReference>
<evidence type="ECO:0000313" key="2">
    <source>
        <dbReference type="EMBL" id="KIW94337.1"/>
    </source>
</evidence>
<dbReference type="GeneID" id="27698581"/>
<reference evidence="2" key="1">
    <citation type="submission" date="2015-01" db="EMBL/GenBank/DDBJ databases">
        <title>The Genome Sequence of Cladophialophora bantiana CBS 173.52.</title>
        <authorList>
            <consortium name="The Broad Institute Genomics Platform"/>
            <person name="Cuomo C."/>
            <person name="de Hoog S."/>
            <person name="Gorbushina A."/>
            <person name="Stielow B."/>
            <person name="Teixiera M."/>
            <person name="Abouelleil A."/>
            <person name="Chapman S.B."/>
            <person name="Priest M."/>
            <person name="Young S.K."/>
            <person name="Wortman J."/>
            <person name="Nusbaum C."/>
            <person name="Birren B."/>
        </authorList>
    </citation>
    <scope>NUCLEOTIDE SEQUENCE [LARGE SCALE GENOMIC DNA]</scope>
    <source>
        <strain evidence="2">CBS 173.52</strain>
    </source>
</reference>
<dbReference type="AlphaFoldDB" id="A0A0D2G6U5"/>
<dbReference type="OrthoDB" id="4120989at2759"/>
<sequence length="346" mass="39207">MASIHPGSVAAFDLDNETVTKPQRPPSVDVSLNSLLGHLESVDKILVYAFGAFDRYYICWQDRYGEYRQERHGLPCALDEWLFPPDGTSRDFETLQVSLGHNDEFFAFDRYERISHINTNLRENVNSSSVHHKSVIQAGANVDDQRMAFRRKSHTFSHPEDNRSREDDQQQRLPTQQRRQGLKKRIRPRSIAIAGVLSLRASHERNKSHEDPALKEAWPDVSSMNQRRQPMLPLRRRPTYSDAGVQTDPVQDGHRQAAENTAFHNMASPKWKRSCVSSISSFSSLLSDSSSETVVSAISLSSTSSSAYYYSRNPISIGAMNRYFRESQYRLGDALIRAPPAGIGAH</sequence>
<name>A0A0D2G6U5_CLAB1</name>
<dbReference type="VEuPathDB" id="FungiDB:Z519_05653"/>